<dbReference type="PANTHER" id="PTHR43479">
    <property type="entry name" value="ACREF/ENVCD OPERON REPRESSOR-RELATED"/>
    <property type="match status" value="1"/>
</dbReference>
<feature type="domain" description="HTH tetR-type" evidence="3">
    <location>
        <begin position="9"/>
        <end position="69"/>
    </location>
</feature>
<keyword evidence="1 2" id="KW-0238">DNA-binding</keyword>
<comment type="caution">
    <text evidence="4">The sequence shown here is derived from an EMBL/GenBank/DDBJ whole genome shotgun (WGS) entry which is preliminary data.</text>
</comment>
<evidence type="ECO:0000256" key="2">
    <source>
        <dbReference type="PROSITE-ProRule" id="PRU00335"/>
    </source>
</evidence>
<dbReference type="InterPro" id="IPR001647">
    <property type="entry name" value="HTH_TetR"/>
</dbReference>
<dbReference type="RefSeq" id="WP_132381664.1">
    <property type="nucleotide sequence ID" value="NZ_DAIPCY010000002.1"/>
</dbReference>
<proteinExistence type="predicted"/>
<dbReference type="InterPro" id="IPR050624">
    <property type="entry name" value="HTH-type_Tx_Regulator"/>
</dbReference>
<reference evidence="4 5" key="1">
    <citation type="submission" date="2019-03" db="EMBL/GenBank/DDBJ databases">
        <title>Genomic Encyclopedia of Type Strains, Phase IV (KMG-IV): sequencing the most valuable type-strain genomes for metagenomic binning, comparative biology and taxonomic classification.</title>
        <authorList>
            <person name="Goeker M."/>
        </authorList>
    </citation>
    <scope>NUCLEOTIDE SEQUENCE [LARGE SCALE GENOMIC DNA]</scope>
    <source>
        <strain evidence="4 5">DSM 29489</strain>
    </source>
</reference>
<dbReference type="Pfam" id="PF00440">
    <property type="entry name" value="TetR_N"/>
    <property type="match status" value="1"/>
</dbReference>
<evidence type="ECO:0000313" key="5">
    <source>
        <dbReference type="Proteomes" id="UP000295726"/>
    </source>
</evidence>
<dbReference type="PANTHER" id="PTHR43479:SF7">
    <property type="entry name" value="TETR-FAMILY TRANSCRIPTIONAL REGULATOR"/>
    <property type="match status" value="1"/>
</dbReference>
<dbReference type="EMBL" id="SLZZ01000014">
    <property type="protein sequence ID" value="TCS77853.1"/>
    <property type="molecule type" value="Genomic_DNA"/>
</dbReference>
<evidence type="ECO:0000313" key="4">
    <source>
        <dbReference type="EMBL" id="TCS77853.1"/>
    </source>
</evidence>
<evidence type="ECO:0000256" key="1">
    <source>
        <dbReference type="ARBA" id="ARBA00023125"/>
    </source>
</evidence>
<dbReference type="OrthoDB" id="9810250at2"/>
<protein>
    <submittedName>
        <fullName evidence="4">TetR family transcriptional regulator</fullName>
    </submittedName>
</protein>
<organism evidence="4 5">
    <name type="scientific">Muricomes intestini</name>
    <dbReference type="NCBI Taxonomy" id="1796634"/>
    <lineage>
        <taxon>Bacteria</taxon>
        <taxon>Bacillati</taxon>
        <taxon>Bacillota</taxon>
        <taxon>Clostridia</taxon>
        <taxon>Lachnospirales</taxon>
        <taxon>Lachnospiraceae</taxon>
        <taxon>Muricomes</taxon>
    </lineage>
</organism>
<dbReference type="GO" id="GO:0003677">
    <property type="term" value="F:DNA binding"/>
    <property type="evidence" value="ECO:0007669"/>
    <property type="project" value="UniProtKB-UniRule"/>
</dbReference>
<evidence type="ECO:0000259" key="3">
    <source>
        <dbReference type="PROSITE" id="PS50977"/>
    </source>
</evidence>
<gene>
    <name evidence="4" type="ORF">EDD59_1145</name>
</gene>
<dbReference type="Proteomes" id="UP000295726">
    <property type="component" value="Unassembled WGS sequence"/>
</dbReference>
<dbReference type="InterPro" id="IPR009057">
    <property type="entry name" value="Homeodomain-like_sf"/>
</dbReference>
<keyword evidence="5" id="KW-1185">Reference proteome</keyword>
<accession>A0A4R3K511</accession>
<dbReference type="PROSITE" id="PS50977">
    <property type="entry name" value="HTH_TETR_2"/>
    <property type="match status" value="1"/>
</dbReference>
<name>A0A4R3K511_9FIRM</name>
<sequence length="178" mass="21086">MRRKNTTSDMMKGYMAEAFLMLMEKKDYTDISISEITAKAGVNRSTFYRNFNSKNEIIKYYFKQIIYKHYFSVSPESTSIPNYLLEMFTHYYGYKKELLLMHRANVTHIILEALNETFSAIHTDTTVESHYATRYHTGGIYNVFLLWFEGGMKETPAEITKITCSYYPSNLRPYMWLK</sequence>
<feature type="DNA-binding region" description="H-T-H motif" evidence="2">
    <location>
        <begin position="32"/>
        <end position="51"/>
    </location>
</feature>
<dbReference type="Gene3D" id="1.10.357.10">
    <property type="entry name" value="Tetracycline Repressor, domain 2"/>
    <property type="match status" value="1"/>
</dbReference>
<dbReference type="SUPFAM" id="SSF46689">
    <property type="entry name" value="Homeodomain-like"/>
    <property type="match status" value="1"/>
</dbReference>
<dbReference type="AlphaFoldDB" id="A0A4R3K511"/>